<evidence type="ECO:0000256" key="7">
    <source>
        <dbReference type="ARBA" id="ARBA00023128"/>
    </source>
</evidence>
<dbReference type="GO" id="GO:0031966">
    <property type="term" value="C:mitochondrial membrane"/>
    <property type="evidence" value="ECO:0007669"/>
    <property type="project" value="UniProtKB-SubCell"/>
</dbReference>
<keyword evidence="8" id="KW-0472">Membrane</keyword>
<keyword evidence="3" id="KW-0813">Transport</keyword>
<comment type="subcellular location">
    <subcellularLocation>
        <location evidence="1 9">Mitochondrion membrane</location>
        <topology evidence="1 9">Multi-pass membrane protein</topology>
    </subcellularLocation>
</comment>
<dbReference type="PANTHER" id="PTHR11153:SF14">
    <property type="entry name" value="SIDEROFLEXIN-2"/>
    <property type="match status" value="1"/>
</dbReference>
<organism evidence="10 11">
    <name type="scientific">Sus scrofa</name>
    <name type="common">Pig</name>
    <dbReference type="NCBI Taxonomy" id="9823"/>
    <lineage>
        <taxon>Eukaryota</taxon>
        <taxon>Metazoa</taxon>
        <taxon>Chordata</taxon>
        <taxon>Craniata</taxon>
        <taxon>Vertebrata</taxon>
        <taxon>Euteleostomi</taxon>
        <taxon>Mammalia</taxon>
        <taxon>Eutheria</taxon>
        <taxon>Laurasiatheria</taxon>
        <taxon>Artiodactyla</taxon>
        <taxon>Suina</taxon>
        <taxon>Suidae</taxon>
        <taxon>Sus</taxon>
    </lineage>
</organism>
<evidence type="ECO:0000256" key="2">
    <source>
        <dbReference type="ARBA" id="ARBA00005974"/>
    </source>
</evidence>
<keyword evidence="4" id="KW-0812">Transmembrane</keyword>
<evidence type="ECO:0000256" key="5">
    <source>
        <dbReference type="ARBA" id="ARBA00022970"/>
    </source>
</evidence>
<dbReference type="Pfam" id="PF03820">
    <property type="entry name" value="SFXNs"/>
    <property type="match status" value="1"/>
</dbReference>
<dbReference type="Proteomes" id="UP000694726">
    <property type="component" value="Unplaced"/>
</dbReference>
<dbReference type="PANTHER" id="PTHR11153">
    <property type="entry name" value="SIDEROFLEXIN"/>
    <property type="match status" value="1"/>
</dbReference>
<keyword evidence="6" id="KW-1133">Transmembrane helix</keyword>
<reference evidence="10" key="1">
    <citation type="submission" date="2025-08" db="UniProtKB">
        <authorList>
            <consortium name="Ensembl"/>
        </authorList>
    </citation>
    <scope>IDENTIFICATION</scope>
</reference>
<evidence type="ECO:0000256" key="6">
    <source>
        <dbReference type="ARBA" id="ARBA00022989"/>
    </source>
</evidence>
<accession>A0A8D0TYB2</accession>
<evidence type="ECO:0000256" key="1">
    <source>
        <dbReference type="ARBA" id="ARBA00004225"/>
    </source>
</evidence>
<evidence type="ECO:0000313" key="10">
    <source>
        <dbReference type="Ensembl" id="ENSSSCP00015010918.1"/>
    </source>
</evidence>
<dbReference type="GO" id="GO:0006865">
    <property type="term" value="P:amino acid transport"/>
    <property type="evidence" value="ECO:0007669"/>
    <property type="project" value="UniProtKB-KW"/>
</dbReference>
<protein>
    <recommendedName>
        <fullName evidence="9">Sidoreflexin</fullName>
    </recommendedName>
</protein>
<keyword evidence="5" id="KW-0029">Amino-acid transport</keyword>
<dbReference type="Ensembl" id="ENSSSCT00015027869.1">
    <property type="protein sequence ID" value="ENSSSCP00015010918.1"/>
    <property type="gene ID" value="ENSSSCG00015020834.1"/>
</dbReference>
<evidence type="ECO:0000313" key="11">
    <source>
        <dbReference type="Proteomes" id="UP000694726"/>
    </source>
</evidence>
<proteinExistence type="inferred from homology"/>
<dbReference type="AlphaFoldDB" id="A0A8D0TYB2"/>
<dbReference type="GO" id="GO:0015075">
    <property type="term" value="F:monoatomic ion transmembrane transporter activity"/>
    <property type="evidence" value="ECO:0007669"/>
    <property type="project" value="InterPro"/>
</dbReference>
<dbReference type="InterPro" id="IPR004686">
    <property type="entry name" value="Mtc"/>
</dbReference>
<evidence type="ECO:0000256" key="3">
    <source>
        <dbReference type="ARBA" id="ARBA00022448"/>
    </source>
</evidence>
<comment type="similarity">
    <text evidence="2 9">Belongs to the sideroflexin family.</text>
</comment>
<sequence>MEADLSGFNIDAPRWDQSTFLGRVKHFFNITDPRTILVPERELDWAKAMVEKGRVGAVPPGTPVEQLLYAKKLYDSAFHPDTGEKMNVIGRMSFQVPGGMIITGFMLQFYRTMPAVIFWQWVNQSFNALVNYTNRNAASPTSLRQMAVSYITATTTAVATAVSMNMMTKRAPPLVGRWVPFAAVAAANCVNIPMMRQQELIQGICVKDRNHNEMGHSRRAAAIGITQVVISRIAMAAPGMILLPVVMERLEKLRFMKPHLHGAGGVWALPAEMVPAVHSSFCFTKRAVPAFADLPAVLKERGPGWAAQTPGLLTPSVWQTRQSSKGQTGCSLPVKQRLPRREGGETIRAILSLLVELLDTSPLAGSGL</sequence>
<evidence type="ECO:0000256" key="4">
    <source>
        <dbReference type="ARBA" id="ARBA00022692"/>
    </source>
</evidence>
<dbReference type="NCBIfam" id="TIGR00798">
    <property type="entry name" value="mtc"/>
    <property type="match status" value="1"/>
</dbReference>
<keyword evidence="7 9" id="KW-0496">Mitochondrion</keyword>
<evidence type="ECO:0000256" key="8">
    <source>
        <dbReference type="ARBA" id="ARBA00023136"/>
    </source>
</evidence>
<evidence type="ECO:0000256" key="9">
    <source>
        <dbReference type="RuleBase" id="RU362000"/>
    </source>
</evidence>
<name>A0A8D0TYB2_PIG</name>